<evidence type="ECO:0000313" key="3">
    <source>
        <dbReference type="Proteomes" id="UP001196413"/>
    </source>
</evidence>
<feature type="region of interest" description="Disordered" evidence="1">
    <location>
        <begin position="1"/>
        <end position="20"/>
    </location>
</feature>
<feature type="compositionally biased region" description="Polar residues" evidence="1">
    <location>
        <begin position="1"/>
        <end position="18"/>
    </location>
</feature>
<dbReference type="EMBL" id="JAHQIW010000770">
    <property type="protein sequence ID" value="KAJ1349895.1"/>
    <property type="molecule type" value="Genomic_DNA"/>
</dbReference>
<keyword evidence="3" id="KW-1185">Reference proteome</keyword>
<accession>A0AAD5M2D4</accession>
<sequence length="75" mass="8531">MLSTPERNAEEFNTSMTRSPLMYDDSTPTTFVIDDDEESNAWCKISPCTYFTITPVEKLQGSSPSKNCNKATYFF</sequence>
<gene>
    <name evidence="2" type="ORF">KIN20_005570</name>
</gene>
<evidence type="ECO:0000313" key="2">
    <source>
        <dbReference type="EMBL" id="KAJ1349895.1"/>
    </source>
</evidence>
<protein>
    <submittedName>
        <fullName evidence="2">Uncharacterized protein</fullName>
    </submittedName>
</protein>
<dbReference type="AlphaFoldDB" id="A0AAD5M2D4"/>
<comment type="caution">
    <text evidence="2">The sequence shown here is derived from an EMBL/GenBank/DDBJ whole genome shotgun (WGS) entry which is preliminary data.</text>
</comment>
<reference evidence="2" key="1">
    <citation type="submission" date="2021-06" db="EMBL/GenBank/DDBJ databases">
        <title>Parelaphostrongylus tenuis whole genome reference sequence.</title>
        <authorList>
            <person name="Garwood T.J."/>
            <person name="Larsen P.A."/>
            <person name="Fountain-Jones N.M."/>
            <person name="Garbe J.R."/>
            <person name="Macchietto M.G."/>
            <person name="Kania S.A."/>
            <person name="Gerhold R.W."/>
            <person name="Richards J.E."/>
            <person name="Wolf T.M."/>
        </authorList>
    </citation>
    <scope>NUCLEOTIDE SEQUENCE</scope>
    <source>
        <strain evidence="2">MNPRO001-30</strain>
        <tissue evidence="2">Meninges</tissue>
    </source>
</reference>
<organism evidence="2 3">
    <name type="scientific">Parelaphostrongylus tenuis</name>
    <name type="common">Meningeal worm</name>
    <dbReference type="NCBI Taxonomy" id="148309"/>
    <lineage>
        <taxon>Eukaryota</taxon>
        <taxon>Metazoa</taxon>
        <taxon>Ecdysozoa</taxon>
        <taxon>Nematoda</taxon>
        <taxon>Chromadorea</taxon>
        <taxon>Rhabditida</taxon>
        <taxon>Rhabditina</taxon>
        <taxon>Rhabditomorpha</taxon>
        <taxon>Strongyloidea</taxon>
        <taxon>Metastrongylidae</taxon>
        <taxon>Parelaphostrongylus</taxon>
    </lineage>
</organism>
<proteinExistence type="predicted"/>
<evidence type="ECO:0000256" key="1">
    <source>
        <dbReference type="SAM" id="MobiDB-lite"/>
    </source>
</evidence>
<name>A0AAD5M2D4_PARTN</name>
<dbReference type="Proteomes" id="UP001196413">
    <property type="component" value="Unassembled WGS sequence"/>
</dbReference>